<comment type="caution">
    <text evidence="1">The sequence shown here is derived from an EMBL/GenBank/DDBJ whole genome shotgun (WGS) entry which is preliminary data.</text>
</comment>
<dbReference type="EMBL" id="JAAQWG010000015">
    <property type="protein sequence ID" value="NMY09164.1"/>
    <property type="molecule type" value="Genomic_DNA"/>
</dbReference>
<name>A0A7Y1A4R2_PSEVE</name>
<evidence type="ECO:0000313" key="1">
    <source>
        <dbReference type="EMBL" id="NMY09164.1"/>
    </source>
</evidence>
<proteinExistence type="predicted"/>
<dbReference type="RefSeq" id="WP_169884280.1">
    <property type="nucleotide sequence ID" value="NZ_JAAQWG010000015.1"/>
</dbReference>
<evidence type="ECO:0000313" key="2">
    <source>
        <dbReference type="Proteomes" id="UP000537729"/>
    </source>
</evidence>
<dbReference type="AlphaFoldDB" id="A0A7Y1A4R2"/>
<dbReference type="Proteomes" id="UP000537729">
    <property type="component" value="Unassembled WGS sequence"/>
</dbReference>
<accession>A0A7Y1A4R2</accession>
<organism evidence="1 2">
    <name type="scientific">Pseudomonas veronii</name>
    <dbReference type="NCBI Taxonomy" id="76761"/>
    <lineage>
        <taxon>Bacteria</taxon>
        <taxon>Pseudomonadati</taxon>
        <taxon>Pseudomonadota</taxon>
        <taxon>Gammaproteobacteria</taxon>
        <taxon>Pseudomonadales</taxon>
        <taxon>Pseudomonadaceae</taxon>
        <taxon>Pseudomonas</taxon>
    </lineage>
</organism>
<gene>
    <name evidence="1" type="ORF">HBO38_12040</name>
</gene>
<sequence>MDGLTKLLLAKYNPGKLQELLQEPVVATKSESSLSRVPDIKVAPEALEKATGMTVVMSASNYGESIIFAAVTEFNRAHPEYMSNSFTLPTITNGIPAGSWVLTNIEDLQ</sequence>
<protein>
    <submittedName>
        <fullName evidence="1">Uncharacterized protein</fullName>
    </submittedName>
</protein>
<reference evidence="1 2" key="1">
    <citation type="journal article" date="2020" name="Front. Microbiol.">
        <title>Genetic Organization of the aprX-lipA2 Operon Affects the Proteolytic Potential of Pseudomonas Species in Milk.</title>
        <authorList>
            <person name="Maier C."/>
            <person name="Huptas C."/>
            <person name="von Neubeck M."/>
            <person name="Scherer S."/>
            <person name="Wenning M."/>
            <person name="Lucking G."/>
        </authorList>
    </citation>
    <scope>NUCLEOTIDE SEQUENCE [LARGE SCALE GENOMIC DNA]</scope>
    <source>
        <strain evidence="1 2">DSM 16272</strain>
    </source>
</reference>